<accession>A0AC60PQJ9</accession>
<organism evidence="1 2">
    <name type="scientific">Ixodes persulcatus</name>
    <name type="common">Taiga tick</name>
    <dbReference type="NCBI Taxonomy" id="34615"/>
    <lineage>
        <taxon>Eukaryota</taxon>
        <taxon>Metazoa</taxon>
        <taxon>Ecdysozoa</taxon>
        <taxon>Arthropoda</taxon>
        <taxon>Chelicerata</taxon>
        <taxon>Arachnida</taxon>
        <taxon>Acari</taxon>
        <taxon>Parasitiformes</taxon>
        <taxon>Ixodida</taxon>
        <taxon>Ixodoidea</taxon>
        <taxon>Ixodidae</taxon>
        <taxon>Ixodinae</taxon>
        <taxon>Ixodes</taxon>
    </lineage>
</organism>
<reference evidence="1 2" key="1">
    <citation type="journal article" date="2020" name="Cell">
        <title>Large-Scale Comparative Analyses of Tick Genomes Elucidate Their Genetic Diversity and Vector Capacities.</title>
        <authorList>
            <consortium name="Tick Genome and Microbiome Consortium (TIGMIC)"/>
            <person name="Jia N."/>
            <person name="Wang J."/>
            <person name="Shi W."/>
            <person name="Du L."/>
            <person name="Sun Y."/>
            <person name="Zhan W."/>
            <person name="Jiang J.F."/>
            <person name="Wang Q."/>
            <person name="Zhang B."/>
            <person name="Ji P."/>
            <person name="Bell-Sakyi L."/>
            <person name="Cui X.M."/>
            <person name="Yuan T.T."/>
            <person name="Jiang B.G."/>
            <person name="Yang W.F."/>
            <person name="Lam T.T."/>
            <person name="Chang Q.C."/>
            <person name="Ding S.J."/>
            <person name="Wang X.J."/>
            <person name="Zhu J.G."/>
            <person name="Ruan X.D."/>
            <person name="Zhao L."/>
            <person name="Wei J.T."/>
            <person name="Ye R.Z."/>
            <person name="Que T.C."/>
            <person name="Du C.H."/>
            <person name="Zhou Y.H."/>
            <person name="Cheng J.X."/>
            <person name="Dai P.F."/>
            <person name="Guo W.B."/>
            <person name="Han X.H."/>
            <person name="Huang E.J."/>
            <person name="Li L.F."/>
            <person name="Wei W."/>
            <person name="Gao Y.C."/>
            <person name="Liu J.Z."/>
            <person name="Shao H.Z."/>
            <person name="Wang X."/>
            <person name="Wang C.C."/>
            <person name="Yang T.C."/>
            <person name="Huo Q.B."/>
            <person name="Li W."/>
            <person name="Chen H.Y."/>
            <person name="Chen S.E."/>
            <person name="Zhou L.G."/>
            <person name="Ni X.B."/>
            <person name="Tian J.H."/>
            <person name="Sheng Y."/>
            <person name="Liu T."/>
            <person name="Pan Y.S."/>
            <person name="Xia L.Y."/>
            <person name="Li J."/>
            <person name="Zhao F."/>
            <person name="Cao W.C."/>
        </authorList>
    </citation>
    <scope>NUCLEOTIDE SEQUENCE [LARGE SCALE GENOMIC DNA]</scope>
    <source>
        <strain evidence="1">Iper-2018</strain>
    </source>
</reference>
<protein>
    <submittedName>
        <fullName evidence="1">Uncharacterized protein</fullName>
    </submittedName>
</protein>
<evidence type="ECO:0000313" key="2">
    <source>
        <dbReference type="Proteomes" id="UP000805193"/>
    </source>
</evidence>
<name>A0AC60PQJ9_IXOPE</name>
<proteinExistence type="predicted"/>
<dbReference type="Proteomes" id="UP000805193">
    <property type="component" value="Unassembled WGS sequence"/>
</dbReference>
<dbReference type="EMBL" id="JABSTQ010010120">
    <property type="protein sequence ID" value="KAG0423293.1"/>
    <property type="molecule type" value="Genomic_DNA"/>
</dbReference>
<feature type="non-terminal residue" evidence="1">
    <location>
        <position position="1"/>
    </location>
</feature>
<sequence>CHSRVGPCVEPPAASGLATPAGRLQRTPTTFPTPATVGAGAALALAMSYAQFGYSSPSQLMGGGSGHSPSPGTAACCEPARPLVGESPGAPVVASAAAGPAAVCSLPASSYDSRLLSTYPQLATPRFYNAGYGDQAGAADYANLAVDSSAFYPTLVSAAAKARIRRSFSYSRQDGTSNVL</sequence>
<evidence type="ECO:0000313" key="1">
    <source>
        <dbReference type="EMBL" id="KAG0423293.1"/>
    </source>
</evidence>
<comment type="caution">
    <text evidence="1">The sequence shown here is derived from an EMBL/GenBank/DDBJ whole genome shotgun (WGS) entry which is preliminary data.</text>
</comment>
<keyword evidence="2" id="KW-1185">Reference proteome</keyword>
<gene>
    <name evidence="1" type="ORF">HPB47_000946</name>
</gene>